<dbReference type="AlphaFoldDB" id="A0A8E2VN82"/>
<feature type="region of interest" description="Disordered" evidence="1">
    <location>
        <begin position="108"/>
        <end position="207"/>
    </location>
</feature>
<reference evidence="2 3" key="1">
    <citation type="submission" date="2018-04" db="EMBL/GenBank/DDBJ databases">
        <title>Genomic Encyclopedia of Archaeal and Bacterial Type Strains, Phase II (KMG-II): from individual species to whole genera.</title>
        <authorList>
            <person name="Goeker M."/>
        </authorList>
    </citation>
    <scope>NUCLEOTIDE SEQUENCE [LARGE SCALE GENOMIC DNA]</scope>
    <source>
        <strain evidence="2 3">DSM 19783</strain>
    </source>
</reference>
<feature type="region of interest" description="Disordered" evidence="1">
    <location>
        <begin position="24"/>
        <end position="68"/>
    </location>
</feature>
<dbReference type="EMBL" id="QAYC01000001">
    <property type="protein sequence ID" value="PTW52231.1"/>
    <property type="molecule type" value="Genomic_DNA"/>
</dbReference>
<proteinExistence type="predicted"/>
<feature type="compositionally biased region" description="Basic and acidic residues" evidence="1">
    <location>
        <begin position="53"/>
        <end position="68"/>
    </location>
</feature>
<keyword evidence="3" id="KW-1185">Reference proteome</keyword>
<feature type="compositionally biased region" description="Low complexity" evidence="1">
    <location>
        <begin position="167"/>
        <end position="176"/>
    </location>
</feature>
<gene>
    <name evidence="2" type="ORF">C8N38_101536</name>
</gene>
<dbReference type="Proteomes" id="UP000244037">
    <property type="component" value="Unassembled WGS sequence"/>
</dbReference>
<name>A0A8E2VN82_9RHOB</name>
<dbReference type="RefSeq" id="WP_170120291.1">
    <property type="nucleotide sequence ID" value="NZ_QAYC01000001.1"/>
</dbReference>
<accession>A0A8E2VN82</accession>
<protein>
    <submittedName>
        <fullName evidence="2">Uncharacterized protein</fullName>
    </submittedName>
</protein>
<organism evidence="2 3">
    <name type="scientific">Rhodovulum kholense</name>
    <dbReference type="NCBI Taxonomy" id="453584"/>
    <lineage>
        <taxon>Bacteria</taxon>
        <taxon>Pseudomonadati</taxon>
        <taxon>Pseudomonadota</taxon>
        <taxon>Alphaproteobacteria</taxon>
        <taxon>Rhodobacterales</taxon>
        <taxon>Paracoccaceae</taxon>
        <taxon>Rhodovulum</taxon>
    </lineage>
</organism>
<evidence type="ECO:0000256" key="1">
    <source>
        <dbReference type="SAM" id="MobiDB-lite"/>
    </source>
</evidence>
<comment type="caution">
    <text evidence="2">The sequence shown here is derived from an EMBL/GenBank/DDBJ whole genome shotgun (WGS) entry which is preliminary data.</text>
</comment>
<sequence>MSSRSARLRPSRFWRMCREKLSPPQLEKPLNITRRQPRQSGDIAQGQLLHRQPRVDSGRDPPEMRDLNGRHPAVVQIRLAQDGVAKHVQQGALAGGKVLLGQRVELRAENRQHRPRHIGGNRPAQHQRPRQPLSAEPGRDAVGRRSGQPEFGQPRAPERRAPRLGQRRQIQMIGGQSAVHPATSLAQQRPPGAGNPGGGGPVSVHMP</sequence>
<evidence type="ECO:0000313" key="3">
    <source>
        <dbReference type="Proteomes" id="UP000244037"/>
    </source>
</evidence>
<evidence type="ECO:0000313" key="2">
    <source>
        <dbReference type="EMBL" id="PTW52231.1"/>
    </source>
</evidence>
<feature type="compositionally biased region" description="Basic residues" evidence="1">
    <location>
        <begin position="113"/>
        <end position="129"/>
    </location>
</feature>